<evidence type="ECO:0000313" key="1">
    <source>
        <dbReference type="EMBL" id="KAF0485745.1"/>
    </source>
</evidence>
<dbReference type="AlphaFoldDB" id="A0A8H4AEJ2"/>
<sequence length="134" mass="15269">MNIPTQIPPAQMPAQIPAAQTPAQMPAQIPAAQAQAQMLAQQAQTLINQSRTPPALLRIFTLNANPFARNFRRPNDKKSITGRSLLRTKIREEGLLININNRYVIDESTNRIWKGFTWTERNVFTTYANEIRNR</sequence>
<keyword evidence="2" id="KW-1185">Reference proteome</keyword>
<protein>
    <submittedName>
        <fullName evidence="1">Uncharacterized protein</fullName>
    </submittedName>
</protein>
<name>A0A8H4AEJ2_GIGMA</name>
<reference evidence="1 2" key="1">
    <citation type="journal article" date="2019" name="Environ. Microbiol.">
        <title>At the nexus of three kingdoms: the genome of the mycorrhizal fungus Gigaspora margarita provides insights into plant, endobacterial and fungal interactions.</title>
        <authorList>
            <person name="Venice F."/>
            <person name="Ghignone S."/>
            <person name="Salvioli di Fossalunga A."/>
            <person name="Amselem J."/>
            <person name="Novero M."/>
            <person name="Xianan X."/>
            <person name="Sedzielewska Toro K."/>
            <person name="Morin E."/>
            <person name="Lipzen A."/>
            <person name="Grigoriev I.V."/>
            <person name="Henrissat B."/>
            <person name="Martin F.M."/>
            <person name="Bonfante P."/>
        </authorList>
    </citation>
    <scope>NUCLEOTIDE SEQUENCE [LARGE SCALE GENOMIC DNA]</scope>
    <source>
        <strain evidence="1 2">BEG34</strain>
    </source>
</reference>
<dbReference type="OrthoDB" id="2377830at2759"/>
<evidence type="ECO:0000313" key="2">
    <source>
        <dbReference type="Proteomes" id="UP000439903"/>
    </source>
</evidence>
<dbReference type="EMBL" id="WTPW01000718">
    <property type="protein sequence ID" value="KAF0485745.1"/>
    <property type="molecule type" value="Genomic_DNA"/>
</dbReference>
<proteinExistence type="predicted"/>
<gene>
    <name evidence="1" type="ORF">F8M41_022770</name>
</gene>
<dbReference type="Proteomes" id="UP000439903">
    <property type="component" value="Unassembled WGS sequence"/>
</dbReference>
<comment type="caution">
    <text evidence="1">The sequence shown here is derived from an EMBL/GenBank/DDBJ whole genome shotgun (WGS) entry which is preliminary data.</text>
</comment>
<accession>A0A8H4AEJ2</accession>
<organism evidence="1 2">
    <name type="scientific">Gigaspora margarita</name>
    <dbReference type="NCBI Taxonomy" id="4874"/>
    <lineage>
        <taxon>Eukaryota</taxon>
        <taxon>Fungi</taxon>
        <taxon>Fungi incertae sedis</taxon>
        <taxon>Mucoromycota</taxon>
        <taxon>Glomeromycotina</taxon>
        <taxon>Glomeromycetes</taxon>
        <taxon>Diversisporales</taxon>
        <taxon>Gigasporaceae</taxon>
        <taxon>Gigaspora</taxon>
    </lineage>
</organism>